<sequence length="808" mass="89630">MTTTLAELKRSNATLDLDDFNVENAYFRSFDAIVRRQLGPVWHKVGPKTKQLVSDLATLRRLLTYLLTYDPLAFHAYLEMIIASNSTSASGGPRQHQSPWLLTDAANVIFKVAKRRCYTHSSGSSPTKRKAAPTIINLVDDDEEEDAWNALDEIQGQVGVKSDKAKGKEKQREEGKKKKQWPDDMDPALEELPKWSLLAEVLKEIEEEMMRQESLNLSRPAFHPGSNTVLIMTSSSSTSTLISEFLSTMDADAPQGTQGRTMMEKKLQLYLLWKGKLNGWKQEGKLPGPFGMSGTTGEGEGTGYQKQKGLGSGGDDGDGISEALKRKDQVMTLMRERGANRRRVRGGASASGGGSSSTDGWGLGRGSKKDQKDVIIGLGEMRDEAEPIATFPANQSESTTDVLFNPDHIETNLDEAALLDITSLDFENDFDAHYGLLAPEQTVIIHAYSGDSDDQVLAEIQPNYIVMFEPNQDFVRRTEVYRSSNPGLGVRVYFMVYQLSCEEHKYLAGLRREKESFERLIKERGSMLLPIMEERTAGASVGDAIIKTISSRIAGGRKESNKEPSRVIVDMREFRSTLPSLLHASRLLVIPATLTIGDYIITPDICVERKSIPDLIQSFNNGRLYTQCELMSVHYKQPVLLIEFEEHKSFSLETFPKVKSYAKAGSKCPPKKSIGPSETERQSPTIQHKLVLLSLSFPRVRIIWSSSPFATAEIFNDLKLNNPEPDPSQAIAIGAEQDPDAGAGVNAAAEELLRSLPGITAKNIKHVIGKVRNVRELCEMDKEGVQEILGVEPGKACWEFMHRGEGMQ</sequence>
<keyword evidence="4" id="KW-0255">Endonuclease</keyword>
<proteinExistence type="inferred from homology"/>
<gene>
    <name evidence="12" type="ORF">PILCRDRAFT_830383</name>
</gene>
<evidence type="ECO:0000256" key="10">
    <source>
        <dbReference type="SAM" id="MobiDB-lite"/>
    </source>
</evidence>
<dbReference type="CDD" id="cd20078">
    <property type="entry name" value="XPF_nuclease_XPF_euk"/>
    <property type="match status" value="1"/>
</dbReference>
<evidence type="ECO:0000313" key="12">
    <source>
        <dbReference type="EMBL" id="KIM71372.1"/>
    </source>
</evidence>
<dbReference type="GO" id="GO:0003697">
    <property type="term" value="F:single-stranded DNA binding"/>
    <property type="evidence" value="ECO:0007669"/>
    <property type="project" value="TreeGrafter"/>
</dbReference>
<dbReference type="GO" id="GO:0003684">
    <property type="term" value="F:damaged DNA binding"/>
    <property type="evidence" value="ECO:0007669"/>
    <property type="project" value="TreeGrafter"/>
</dbReference>
<dbReference type="Proteomes" id="UP000054166">
    <property type="component" value="Unassembled WGS sequence"/>
</dbReference>
<keyword evidence="7" id="KW-0238">DNA-binding</keyword>
<evidence type="ECO:0000256" key="3">
    <source>
        <dbReference type="ARBA" id="ARBA00022722"/>
    </source>
</evidence>
<dbReference type="InterPro" id="IPR047520">
    <property type="entry name" value="XPF_nuclease"/>
</dbReference>
<dbReference type="GO" id="GO:0000724">
    <property type="term" value="P:double-strand break repair via homologous recombination"/>
    <property type="evidence" value="ECO:0007669"/>
    <property type="project" value="TreeGrafter"/>
</dbReference>
<dbReference type="Pfam" id="PF02732">
    <property type="entry name" value="ERCC4"/>
    <property type="match status" value="1"/>
</dbReference>
<dbReference type="STRING" id="765440.A0A0C3B298"/>
<keyword evidence="9" id="KW-0539">Nucleus</keyword>
<dbReference type="InParanoid" id="A0A0C3B298"/>
<dbReference type="AlphaFoldDB" id="A0A0C3B298"/>
<reference evidence="13" key="2">
    <citation type="submission" date="2015-01" db="EMBL/GenBank/DDBJ databases">
        <title>Evolutionary Origins and Diversification of the Mycorrhizal Mutualists.</title>
        <authorList>
            <consortium name="DOE Joint Genome Institute"/>
            <consortium name="Mycorrhizal Genomics Consortium"/>
            <person name="Kohler A."/>
            <person name="Kuo A."/>
            <person name="Nagy L.G."/>
            <person name="Floudas D."/>
            <person name="Copeland A."/>
            <person name="Barry K.W."/>
            <person name="Cichocki N."/>
            <person name="Veneault-Fourrey C."/>
            <person name="LaButti K."/>
            <person name="Lindquist E.A."/>
            <person name="Lipzen A."/>
            <person name="Lundell T."/>
            <person name="Morin E."/>
            <person name="Murat C."/>
            <person name="Riley R."/>
            <person name="Ohm R."/>
            <person name="Sun H."/>
            <person name="Tunlid A."/>
            <person name="Henrissat B."/>
            <person name="Grigoriev I.V."/>
            <person name="Hibbett D.S."/>
            <person name="Martin F."/>
        </authorList>
    </citation>
    <scope>NUCLEOTIDE SEQUENCE [LARGE SCALE GENOMIC DNA]</scope>
    <source>
        <strain evidence="13">F 1598</strain>
    </source>
</reference>
<feature type="region of interest" description="Disordered" evidence="10">
    <location>
        <begin position="335"/>
        <end position="368"/>
    </location>
</feature>
<evidence type="ECO:0000259" key="11">
    <source>
        <dbReference type="SMART" id="SM00891"/>
    </source>
</evidence>
<evidence type="ECO:0000256" key="9">
    <source>
        <dbReference type="ARBA" id="ARBA00023242"/>
    </source>
</evidence>
<feature type="region of interest" description="Disordered" evidence="10">
    <location>
        <begin position="159"/>
        <end position="186"/>
    </location>
</feature>
<dbReference type="HOGENOM" id="CLU_002265_2_1_1"/>
<evidence type="ECO:0000256" key="2">
    <source>
        <dbReference type="ARBA" id="ARBA00010015"/>
    </source>
</evidence>
<dbReference type="FunCoup" id="A0A0C3B298">
    <property type="interactions" value="629"/>
</dbReference>
<keyword evidence="6" id="KW-0378">Hydrolase</keyword>
<comment type="subcellular location">
    <subcellularLocation>
        <location evidence="1">Nucleus</location>
    </subcellularLocation>
</comment>
<feature type="compositionally biased region" description="Gly residues" evidence="10">
    <location>
        <begin position="349"/>
        <end position="365"/>
    </location>
</feature>
<dbReference type="SUPFAM" id="SSF47781">
    <property type="entry name" value="RuvA domain 2-like"/>
    <property type="match status" value="1"/>
</dbReference>
<evidence type="ECO:0000313" key="13">
    <source>
        <dbReference type="Proteomes" id="UP000054166"/>
    </source>
</evidence>
<evidence type="ECO:0000256" key="5">
    <source>
        <dbReference type="ARBA" id="ARBA00022763"/>
    </source>
</evidence>
<dbReference type="PANTHER" id="PTHR10150">
    <property type="entry name" value="DNA REPAIR ENDONUCLEASE XPF"/>
    <property type="match status" value="1"/>
</dbReference>
<protein>
    <recommendedName>
        <fullName evidence="11">ERCC4 domain-containing protein</fullName>
    </recommendedName>
</protein>
<dbReference type="InterPro" id="IPR010994">
    <property type="entry name" value="RuvA_2-like"/>
</dbReference>
<dbReference type="PANTHER" id="PTHR10150:SF0">
    <property type="entry name" value="DNA REPAIR ENDONUCLEASE XPF"/>
    <property type="match status" value="1"/>
</dbReference>
<evidence type="ECO:0000256" key="8">
    <source>
        <dbReference type="ARBA" id="ARBA00023204"/>
    </source>
</evidence>
<feature type="region of interest" description="Disordered" evidence="10">
    <location>
        <begin position="292"/>
        <end position="321"/>
    </location>
</feature>
<reference evidence="12 13" key="1">
    <citation type="submission" date="2014-04" db="EMBL/GenBank/DDBJ databases">
        <authorList>
            <consortium name="DOE Joint Genome Institute"/>
            <person name="Kuo A."/>
            <person name="Tarkka M."/>
            <person name="Buscot F."/>
            <person name="Kohler A."/>
            <person name="Nagy L.G."/>
            <person name="Floudas D."/>
            <person name="Copeland A."/>
            <person name="Barry K.W."/>
            <person name="Cichocki N."/>
            <person name="Veneault-Fourrey C."/>
            <person name="LaButti K."/>
            <person name="Lindquist E.A."/>
            <person name="Lipzen A."/>
            <person name="Lundell T."/>
            <person name="Morin E."/>
            <person name="Murat C."/>
            <person name="Sun H."/>
            <person name="Tunlid A."/>
            <person name="Henrissat B."/>
            <person name="Grigoriev I.V."/>
            <person name="Hibbett D.S."/>
            <person name="Martin F."/>
            <person name="Nordberg H.P."/>
            <person name="Cantor M.N."/>
            <person name="Hua S.X."/>
        </authorList>
    </citation>
    <scope>NUCLEOTIDE SEQUENCE [LARGE SCALE GENOMIC DNA]</scope>
    <source>
        <strain evidence="12 13">F 1598</strain>
    </source>
</reference>
<dbReference type="InterPro" id="IPR006166">
    <property type="entry name" value="ERCC4_domain"/>
</dbReference>
<dbReference type="InterPro" id="IPR011335">
    <property type="entry name" value="Restrct_endonuc-II-like"/>
</dbReference>
<comment type="similarity">
    <text evidence="2">Belongs to the XPF family.</text>
</comment>
<evidence type="ECO:0000256" key="1">
    <source>
        <dbReference type="ARBA" id="ARBA00004123"/>
    </source>
</evidence>
<feature type="compositionally biased region" description="Basic and acidic residues" evidence="10">
    <location>
        <begin position="161"/>
        <end position="182"/>
    </location>
</feature>
<name>A0A0C3B298_PILCF</name>
<evidence type="ECO:0000256" key="4">
    <source>
        <dbReference type="ARBA" id="ARBA00022759"/>
    </source>
</evidence>
<dbReference type="OrthoDB" id="361020at2759"/>
<dbReference type="Gene3D" id="1.10.150.20">
    <property type="entry name" value="5' to 3' exonuclease, C-terminal subdomain"/>
    <property type="match status" value="1"/>
</dbReference>
<keyword evidence="8" id="KW-0234">DNA repair</keyword>
<organism evidence="12 13">
    <name type="scientific">Piloderma croceum (strain F 1598)</name>
    <dbReference type="NCBI Taxonomy" id="765440"/>
    <lineage>
        <taxon>Eukaryota</taxon>
        <taxon>Fungi</taxon>
        <taxon>Dikarya</taxon>
        <taxon>Basidiomycota</taxon>
        <taxon>Agaricomycotina</taxon>
        <taxon>Agaricomycetes</taxon>
        <taxon>Agaricomycetidae</taxon>
        <taxon>Atheliales</taxon>
        <taxon>Atheliaceae</taxon>
        <taxon>Piloderma</taxon>
    </lineage>
</organism>
<evidence type="ECO:0000256" key="6">
    <source>
        <dbReference type="ARBA" id="ARBA00022801"/>
    </source>
</evidence>
<dbReference type="GO" id="GO:0000014">
    <property type="term" value="F:single-stranded DNA endodeoxyribonuclease activity"/>
    <property type="evidence" value="ECO:0007669"/>
    <property type="project" value="TreeGrafter"/>
</dbReference>
<dbReference type="Gene3D" id="3.40.50.10130">
    <property type="match status" value="1"/>
</dbReference>
<dbReference type="SUPFAM" id="SSF52980">
    <property type="entry name" value="Restriction endonuclease-like"/>
    <property type="match status" value="1"/>
</dbReference>
<dbReference type="GO" id="GO:0000712">
    <property type="term" value="P:resolution of meiotic recombination intermediates"/>
    <property type="evidence" value="ECO:0007669"/>
    <property type="project" value="TreeGrafter"/>
</dbReference>
<keyword evidence="3" id="KW-0540">Nuclease</keyword>
<dbReference type="FunFam" id="3.40.50.10130:FF:000002">
    <property type="entry name" value="DNA repair endonuclease XPF"/>
    <property type="match status" value="1"/>
</dbReference>
<evidence type="ECO:0000256" key="7">
    <source>
        <dbReference type="ARBA" id="ARBA00023125"/>
    </source>
</evidence>
<dbReference type="EMBL" id="KN833340">
    <property type="protein sequence ID" value="KIM71372.1"/>
    <property type="molecule type" value="Genomic_DNA"/>
</dbReference>
<keyword evidence="5" id="KW-0227">DNA damage</keyword>
<dbReference type="GO" id="GO:1901255">
    <property type="term" value="P:nucleotide-excision repair involved in interstrand cross-link repair"/>
    <property type="evidence" value="ECO:0007669"/>
    <property type="project" value="TreeGrafter"/>
</dbReference>
<dbReference type="GO" id="GO:0000110">
    <property type="term" value="C:nucleotide-excision repair factor 1 complex"/>
    <property type="evidence" value="ECO:0007669"/>
    <property type="project" value="TreeGrafter"/>
</dbReference>
<accession>A0A0C3B298</accession>
<keyword evidence="13" id="KW-1185">Reference proteome</keyword>
<feature type="domain" description="ERCC4" evidence="11">
    <location>
        <begin position="566"/>
        <end position="646"/>
    </location>
</feature>
<dbReference type="SMART" id="SM00891">
    <property type="entry name" value="ERCC4"/>
    <property type="match status" value="1"/>
</dbReference>